<reference evidence="3 4" key="1">
    <citation type="submission" date="2024-01" db="EMBL/GenBank/DDBJ databases">
        <authorList>
            <person name="Waweru B."/>
        </authorList>
    </citation>
    <scope>NUCLEOTIDE SEQUENCE [LARGE SCALE GENOMIC DNA]</scope>
</reference>
<dbReference type="EMBL" id="CAWUPB010001195">
    <property type="protein sequence ID" value="CAK7354830.1"/>
    <property type="molecule type" value="Genomic_DNA"/>
</dbReference>
<comment type="caution">
    <text evidence="3">The sequence shown here is derived from an EMBL/GenBank/DDBJ whole genome shotgun (WGS) entry which is preliminary data.</text>
</comment>
<dbReference type="GO" id="GO:0016740">
    <property type="term" value="F:transferase activity"/>
    <property type="evidence" value="ECO:0007669"/>
    <property type="project" value="InterPro"/>
</dbReference>
<evidence type="ECO:0000256" key="1">
    <source>
        <dbReference type="ARBA" id="ARBA00007727"/>
    </source>
</evidence>
<evidence type="ECO:0000313" key="3">
    <source>
        <dbReference type="EMBL" id="CAK7354830.1"/>
    </source>
</evidence>
<evidence type="ECO:0000313" key="4">
    <source>
        <dbReference type="Proteomes" id="UP001314170"/>
    </source>
</evidence>
<proteinExistence type="inferred from homology"/>
<accession>A0AAV1SQK1</accession>
<gene>
    <name evidence="3" type="ORF">DCAF_LOCUS25361</name>
</gene>
<dbReference type="InterPro" id="IPR026057">
    <property type="entry name" value="TBL_C"/>
</dbReference>
<keyword evidence="4" id="KW-1185">Reference proteome</keyword>
<protein>
    <recommendedName>
        <fullName evidence="2">Trichome birefringence-like C-terminal domain-containing protein</fullName>
    </recommendedName>
</protein>
<dbReference type="AlphaFoldDB" id="A0AAV1SQK1"/>
<dbReference type="Proteomes" id="UP001314170">
    <property type="component" value="Unassembled WGS sequence"/>
</dbReference>
<feature type="domain" description="Trichome birefringence-like C-terminal" evidence="2">
    <location>
        <begin position="1"/>
        <end position="160"/>
    </location>
</feature>
<sequence>MHLDRPPTFMRQFLHELDVLVINTRNYWNKGKFKKNRRQIYVNGKPNEDGKLARIPMPRTLQFTVLLSGLIHKFPCTLDLKFSLGLLLRVISIVENGIPGGSCDNIIPLTGGSEVLQDGSSDEDVESVIHGTRVKILDITALSKLRDEGHTSHYNTKASKGINDSLALVFA</sequence>
<comment type="similarity">
    <text evidence="1">Belongs to the PC-esterase family. TBL subfamily.</text>
</comment>
<dbReference type="Pfam" id="PF13839">
    <property type="entry name" value="PC-Esterase"/>
    <property type="match status" value="1"/>
</dbReference>
<organism evidence="3 4">
    <name type="scientific">Dovyalis caffra</name>
    <dbReference type="NCBI Taxonomy" id="77055"/>
    <lineage>
        <taxon>Eukaryota</taxon>
        <taxon>Viridiplantae</taxon>
        <taxon>Streptophyta</taxon>
        <taxon>Embryophyta</taxon>
        <taxon>Tracheophyta</taxon>
        <taxon>Spermatophyta</taxon>
        <taxon>Magnoliopsida</taxon>
        <taxon>eudicotyledons</taxon>
        <taxon>Gunneridae</taxon>
        <taxon>Pentapetalae</taxon>
        <taxon>rosids</taxon>
        <taxon>fabids</taxon>
        <taxon>Malpighiales</taxon>
        <taxon>Salicaceae</taxon>
        <taxon>Flacourtieae</taxon>
        <taxon>Dovyalis</taxon>
    </lineage>
</organism>
<name>A0AAV1SQK1_9ROSI</name>
<evidence type="ECO:0000259" key="2">
    <source>
        <dbReference type="Pfam" id="PF13839"/>
    </source>
</evidence>